<proteinExistence type="predicted"/>
<organism evidence="1">
    <name type="scientific">Desulfofervidus auxilii</name>
    <dbReference type="NCBI Taxonomy" id="1621989"/>
    <lineage>
        <taxon>Bacteria</taxon>
        <taxon>Pseudomonadati</taxon>
        <taxon>Thermodesulfobacteriota</taxon>
        <taxon>Candidatus Desulfofervidia</taxon>
        <taxon>Candidatus Desulfofervidales</taxon>
        <taxon>Candidatus Desulfofervidaceae</taxon>
        <taxon>Candidatus Desulfofervidus</taxon>
    </lineage>
</organism>
<protein>
    <submittedName>
        <fullName evidence="1">Uncharacterized protein</fullName>
    </submittedName>
</protein>
<comment type="caution">
    <text evidence="1">The sequence shown here is derived from an EMBL/GenBank/DDBJ whole genome shotgun (WGS) entry which is preliminary data.</text>
</comment>
<gene>
    <name evidence="1" type="ORF">ENG63_04060</name>
</gene>
<dbReference type="AlphaFoldDB" id="A0A7C0U292"/>
<evidence type="ECO:0000313" key="1">
    <source>
        <dbReference type="EMBL" id="HDD44020.1"/>
    </source>
</evidence>
<reference evidence="1" key="1">
    <citation type="journal article" date="2020" name="mSystems">
        <title>Genome- and Community-Level Interaction Insights into Carbon Utilization and Element Cycling Functions of Hydrothermarchaeota in Hydrothermal Sediment.</title>
        <authorList>
            <person name="Zhou Z."/>
            <person name="Liu Y."/>
            <person name="Xu W."/>
            <person name="Pan J."/>
            <person name="Luo Z.H."/>
            <person name="Li M."/>
        </authorList>
    </citation>
    <scope>NUCLEOTIDE SEQUENCE [LARGE SCALE GENOMIC DNA]</scope>
    <source>
        <strain evidence="1">HyVt-233</strain>
    </source>
</reference>
<feature type="non-terminal residue" evidence="1">
    <location>
        <position position="477"/>
    </location>
</feature>
<name>A0A7C0U292_DESA2</name>
<sequence length="477" mass="55144">MQLSDKLTFLIIIFIFYHFAFAIQPDEVLVLYNADWQEDLPGTNPGQDSLEVAQYYVSRHTDPKTGKKPYLLGLHCVHWGQKHLNSSILEEKSNDNRGGVIHKKRKLKDNWFLPDLRRVIFEIKDPKNEVDLDTLRIEIIPLEKEAEKITIIENGFPTGIIKVYFEESSDDTCRIGFDASLFSLEAARVRFQVKRKDGKIFKKIEQNYYNLRDFIASKTGPDGIRDDKNYLEDIEKQVKAFLENPKNALPDGTLLKDHILCIVVCYGLPKVVKSTYGIARGITTNLANHGFWSSLEQRLALMYYNVDKIMEFEKLGIFRADPINGIIPYLIRTGMVRPMYGPMVNPYLHPMAFKKKPQKINWPKMPYFNQAWRAKHPDKFLYIVTRIDGITPQQAKNQIDNAIYASHFLTPAIGTTQKQIKKVSISNGLYGIKWLKALGFKHVYQGNKRFRNTGYGKVIIFNLLDPTPPFFNLEPIY</sequence>
<dbReference type="Proteomes" id="UP000886289">
    <property type="component" value="Unassembled WGS sequence"/>
</dbReference>
<accession>A0A7C0U292</accession>
<dbReference type="EMBL" id="DRBS01000155">
    <property type="protein sequence ID" value="HDD44020.1"/>
    <property type="molecule type" value="Genomic_DNA"/>
</dbReference>